<keyword evidence="2" id="KW-1185">Reference proteome</keyword>
<dbReference type="RefSeq" id="WP_189250969.1">
    <property type="nucleotide sequence ID" value="NZ_BMQJ01000030.1"/>
</dbReference>
<protein>
    <submittedName>
        <fullName evidence="1">Uncharacterized protein</fullName>
    </submittedName>
</protein>
<gene>
    <name evidence="1" type="ORF">GCM10010140_72900</name>
</gene>
<evidence type="ECO:0000313" key="2">
    <source>
        <dbReference type="Proteomes" id="UP000611554"/>
    </source>
</evidence>
<name>A0ABQ2RK47_9ACTN</name>
<proteinExistence type="predicted"/>
<dbReference type="EMBL" id="BMQJ01000030">
    <property type="protein sequence ID" value="GGQ32220.1"/>
    <property type="molecule type" value="Genomic_DNA"/>
</dbReference>
<reference evidence="2" key="1">
    <citation type="journal article" date="2019" name="Int. J. Syst. Evol. Microbiol.">
        <title>The Global Catalogue of Microorganisms (GCM) 10K type strain sequencing project: providing services to taxonomists for standard genome sequencing and annotation.</title>
        <authorList>
            <consortium name="The Broad Institute Genomics Platform"/>
            <consortium name="The Broad Institute Genome Sequencing Center for Infectious Disease"/>
            <person name="Wu L."/>
            <person name="Ma J."/>
        </authorList>
    </citation>
    <scope>NUCLEOTIDE SEQUENCE [LARGE SCALE GENOMIC DNA]</scope>
    <source>
        <strain evidence="2">JCM 3115</strain>
    </source>
</reference>
<organism evidence="1 2">
    <name type="scientific">Streptosporangium pseudovulgare</name>
    <dbReference type="NCBI Taxonomy" id="35765"/>
    <lineage>
        <taxon>Bacteria</taxon>
        <taxon>Bacillati</taxon>
        <taxon>Actinomycetota</taxon>
        <taxon>Actinomycetes</taxon>
        <taxon>Streptosporangiales</taxon>
        <taxon>Streptosporangiaceae</taxon>
        <taxon>Streptosporangium</taxon>
    </lineage>
</organism>
<sequence>MCDPAKVCEALADHLEAERPGDAAARADPAALFLPAASITARRAAR</sequence>
<evidence type="ECO:0000313" key="1">
    <source>
        <dbReference type="EMBL" id="GGQ32220.1"/>
    </source>
</evidence>
<accession>A0ABQ2RK47</accession>
<dbReference type="Proteomes" id="UP000611554">
    <property type="component" value="Unassembled WGS sequence"/>
</dbReference>
<comment type="caution">
    <text evidence="1">The sequence shown here is derived from an EMBL/GenBank/DDBJ whole genome shotgun (WGS) entry which is preliminary data.</text>
</comment>